<proteinExistence type="predicted"/>
<dbReference type="AlphaFoldDB" id="A0A8X6M8L2"/>
<dbReference type="Proteomes" id="UP000886998">
    <property type="component" value="Unassembled WGS sequence"/>
</dbReference>
<accession>A0A8X6M8L2</accession>
<comment type="caution">
    <text evidence="1">The sequence shown here is derived from an EMBL/GenBank/DDBJ whole genome shotgun (WGS) entry which is preliminary data.</text>
</comment>
<sequence length="77" mass="9243">MFDLMRPLNPREETIKRRFRVEMKWKVGDHDSGQPWHLRKLSSLIVTLPTRQYRGGREGRESEIVTRTHDNADFCLF</sequence>
<name>A0A8X6M8L2_9ARAC</name>
<evidence type="ECO:0000313" key="2">
    <source>
        <dbReference type="Proteomes" id="UP000886998"/>
    </source>
</evidence>
<protein>
    <submittedName>
        <fullName evidence="1">Uncharacterized protein</fullName>
    </submittedName>
</protein>
<organism evidence="1 2">
    <name type="scientific">Trichonephila inaurata madagascariensis</name>
    <dbReference type="NCBI Taxonomy" id="2747483"/>
    <lineage>
        <taxon>Eukaryota</taxon>
        <taxon>Metazoa</taxon>
        <taxon>Ecdysozoa</taxon>
        <taxon>Arthropoda</taxon>
        <taxon>Chelicerata</taxon>
        <taxon>Arachnida</taxon>
        <taxon>Araneae</taxon>
        <taxon>Araneomorphae</taxon>
        <taxon>Entelegynae</taxon>
        <taxon>Araneoidea</taxon>
        <taxon>Nephilidae</taxon>
        <taxon>Trichonephila</taxon>
        <taxon>Trichonephila inaurata</taxon>
    </lineage>
</organism>
<reference evidence="1" key="1">
    <citation type="submission" date="2020-08" db="EMBL/GenBank/DDBJ databases">
        <title>Multicomponent nature underlies the extraordinary mechanical properties of spider dragline silk.</title>
        <authorList>
            <person name="Kono N."/>
            <person name="Nakamura H."/>
            <person name="Mori M."/>
            <person name="Yoshida Y."/>
            <person name="Ohtoshi R."/>
            <person name="Malay A.D."/>
            <person name="Moran D.A.P."/>
            <person name="Tomita M."/>
            <person name="Numata K."/>
            <person name="Arakawa K."/>
        </authorList>
    </citation>
    <scope>NUCLEOTIDE SEQUENCE</scope>
</reference>
<evidence type="ECO:0000313" key="1">
    <source>
        <dbReference type="EMBL" id="GFS36940.1"/>
    </source>
</evidence>
<keyword evidence="2" id="KW-1185">Reference proteome</keyword>
<gene>
    <name evidence="1" type="ORF">TNIN_94151</name>
</gene>
<dbReference type="EMBL" id="BMAV01024885">
    <property type="protein sequence ID" value="GFS36940.1"/>
    <property type="molecule type" value="Genomic_DNA"/>
</dbReference>